<sequence>YIIPIIPFAGGSGLGITAPSGGIILDMKKLDRIIDFDEISHTVTVEAGIYVFDLENELNKKGFELEHYPASYFCSCIGGFIGDRSAGRLSTKYGKIEKMVLGMKVVLPNGKLINTPKVPAHAAGPDLNNLFIGMGGTLGVTTEVTLKIYPKPEKRTFRSFLLPDLDIGFEAMRKIMQDDLNPCMARLYDPIETNSQLFKYHLVTPPSREKLESMPGCCYLILGFDGKEELVDLLHQWALEILQQHGFTDLGFAEGQFWWDHSLDDYYKGFGRPTRQSEFFDDDTPYTGGVFDYIVPMKYISQIWKETSEALKKAYPKSILYGHFSHWYKTATMMYPMVYIWDLPDDP</sequence>
<dbReference type="AlphaFoldDB" id="A0A0F8YZY6"/>
<accession>A0A0F8YZY6</accession>
<dbReference type="SUPFAM" id="SSF56176">
    <property type="entry name" value="FAD-binding/transporter-associated domain-like"/>
    <property type="match status" value="1"/>
</dbReference>
<dbReference type="InterPro" id="IPR016166">
    <property type="entry name" value="FAD-bd_PCMH"/>
</dbReference>
<dbReference type="Pfam" id="PF02913">
    <property type="entry name" value="FAD-oxidase_C"/>
    <property type="match status" value="1"/>
</dbReference>
<comment type="similarity">
    <text evidence="1">Belongs to the FAD-binding oxidoreductase/transferase type 4 family.</text>
</comment>
<dbReference type="Pfam" id="PF01565">
    <property type="entry name" value="FAD_binding_4"/>
    <property type="match status" value="1"/>
</dbReference>
<dbReference type="EMBL" id="LAZR01066478">
    <property type="protein sequence ID" value="KKK53491.1"/>
    <property type="molecule type" value="Genomic_DNA"/>
</dbReference>
<evidence type="ECO:0000259" key="4">
    <source>
        <dbReference type="PROSITE" id="PS51387"/>
    </source>
</evidence>
<feature type="domain" description="FAD-binding PCMH-type" evidence="4">
    <location>
        <begin position="1"/>
        <end position="151"/>
    </location>
</feature>
<dbReference type="InterPro" id="IPR006094">
    <property type="entry name" value="Oxid_FAD_bind_N"/>
</dbReference>
<proteinExistence type="inferred from homology"/>
<dbReference type="Gene3D" id="3.30.70.3450">
    <property type="match status" value="1"/>
</dbReference>
<evidence type="ECO:0000256" key="1">
    <source>
        <dbReference type="ARBA" id="ARBA00008000"/>
    </source>
</evidence>
<gene>
    <name evidence="5" type="ORF">LCGC14_3094260</name>
</gene>
<dbReference type="GO" id="GO:0071949">
    <property type="term" value="F:FAD binding"/>
    <property type="evidence" value="ECO:0007669"/>
    <property type="project" value="InterPro"/>
</dbReference>
<dbReference type="InterPro" id="IPR004113">
    <property type="entry name" value="FAD-bd_oxidored_4_C"/>
</dbReference>
<feature type="non-terminal residue" evidence="5">
    <location>
        <position position="1"/>
    </location>
</feature>
<dbReference type="PANTHER" id="PTHR46568:SF1">
    <property type="entry name" value="ALKYLDIHYDROXYACETONEPHOSPHATE SYNTHASE, PEROXISOMAL"/>
    <property type="match status" value="1"/>
</dbReference>
<dbReference type="GO" id="GO:0005777">
    <property type="term" value="C:peroxisome"/>
    <property type="evidence" value="ECO:0007669"/>
    <property type="project" value="UniProtKB-ARBA"/>
</dbReference>
<protein>
    <recommendedName>
        <fullName evidence="4">FAD-binding PCMH-type domain-containing protein</fullName>
    </recommendedName>
</protein>
<dbReference type="PANTHER" id="PTHR46568">
    <property type="entry name" value="ALKYLDIHYDROXYACETONEPHOSPHATE SYNTHASE, PEROXISOMAL"/>
    <property type="match status" value="1"/>
</dbReference>
<feature type="non-terminal residue" evidence="5">
    <location>
        <position position="347"/>
    </location>
</feature>
<keyword evidence="3" id="KW-0274">FAD</keyword>
<evidence type="ECO:0000256" key="2">
    <source>
        <dbReference type="ARBA" id="ARBA00022630"/>
    </source>
</evidence>
<name>A0A0F8YZY6_9ZZZZ</name>
<dbReference type="SUPFAM" id="SSF55103">
    <property type="entry name" value="FAD-linked oxidases, C-terminal domain"/>
    <property type="match status" value="1"/>
</dbReference>
<dbReference type="GO" id="GO:0008610">
    <property type="term" value="P:lipid biosynthetic process"/>
    <property type="evidence" value="ECO:0007669"/>
    <property type="project" value="InterPro"/>
</dbReference>
<dbReference type="InterPro" id="IPR036318">
    <property type="entry name" value="FAD-bd_PCMH-like_sf"/>
</dbReference>
<dbReference type="Gene3D" id="3.30.465.10">
    <property type="match status" value="1"/>
</dbReference>
<dbReference type="PROSITE" id="PS51387">
    <property type="entry name" value="FAD_PCMH"/>
    <property type="match status" value="1"/>
</dbReference>
<dbReference type="InterPro" id="IPR025650">
    <property type="entry name" value="Alkyl-DHAP_Synthase"/>
</dbReference>
<evidence type="ECO:0000256" key="3">
    <source>
        <dbReference type="ARBA" id="ARBA00022827"/>
    </source>
</evidence>
<dbReference type="InterPro" id="IPR016164">
    <property type="entry name" value="FAD-linked_Oxase-like_C"/>
</dbReference>
<dbReference type="GO" id="GO:0008609">
    <property type="term" value="F:alkylglycerone-phosphate synthase activity"/>
    <property type="evidence" value="ECO:0007669"/>
    <property type="project" value="InterPro"/>
</dbReference>
<organism evidence="5">
    <name type="scientific">marine sediment metagenome</name>
    <dbReference type="NCBI Taxonomy" id="412755"/>
    <lineage>
        <taxon>unclassified sequences</taxon>
        <taxon>metagenomes</taxon>
        <taxon>ecological metagenomes</taxon>
    </lineage>
</organism>
<comment type="caution">
    <text evidence="5">The sequence shown here is derived from an EMBL/GenBank/DDBJ whole genome shotgun (WGS) entry which is preliminary data.</text>
</comment>
<dbReference type="InterPro" id="IPR016169">
    <property type="entry name" value="FAD-bd_PCMH_sub2"/>
</dbReference>
<reference evidence="5" key="1">
    <citation type="journal article" date="2015" name="Nature">
        <title>Complex archaea that bridge the gap between prokaryotes and eukaryotes.</title>
        <authorList>
            <person name="Spang A."/>
            <person name="Saw J.H."/>
            <person name="Jorgensen S.L."/>
            <person name="Zaremba-Niedzwiedzka K."/>
            <person name="Martijn J."/>
            <person name="Lind A.E."/>
            <person name="van Eijk R."/>
            <person name="Schleper C."/>
            <person name="Guy L."/>
            <person name="Ettema T.J."/>
        </authorList>
    </citation>
    <scope>NUCLEOTIDE SEQUENCE</scope>
</reference>
<keyword evidence="2" id="KW-0285">Flavoprotein</keyword>
<evidence type="ECO:0000313" key="5">
    <source>
        <dbReference type="EMBL" id="KKK53491.1"/>
    </source>
</evidence>